<dbReference type="PROSITE" id="PS01124">
    <property type="entry name" value="HTH_ARAC_FAMILY_2"/>
    <property type="match status" value="1"/>
</dbReference>
<keyword evidence="1" id="KW-0805">Transcription regulation</keyword>
<accession>A0A2Z4UBP2</accession>
<dbReference type="InterPro" id="IPR003313">
    <property type="entry name" value="AraC-bd"/>
</dbReference>
<dbReference type="KEGG" id="blau:DQQ01_08860"/>
<dbReference type="InterPro" id="IPR009057">
    <property type="entry name" value="Homeodomain-like_sf"/>
</dbReference>
<keyword evidence="6" id="KW-1185">Reference proteome</keyword>
<evidence type="ECO:0000313" key="6">
    <source>
        <dbReference type="Proteomes" id="UP000250003"/>
    </source>
</evidence>
<dbReference type="PANTHER" id="PTHR43280:SF2">
    <property type="entry name" value="HTH-TYPE TRANSCRIPTIONAL REGULATOR EXSA"/>
    <property type="match status" value="1"/>
</dbReference>
<dbReference type="SMART" id="SM00342">
    <property type="entry name" value="HTH_ARAC"/>
    <property type="match status" value="1"/>
</dbReference>
<dbReference type="EMBL" id="CP030280">
    <property type="protein sequence ID" value="AWY98239.1"/>
    <property type="molecule type" value="Genomic_DNA"/>
</dbReference>
<dbReference type="OrthoDB" id="9778008at2"/>
<evidence type="ECO:0000259" key="4">
    <source>
        <dbReference type="PROSITE" id="PS01124"/>
    </source>
</evidence>
<keyword evidence="2" id="KW-0238">DNA-binding</keyword>
<feature type="domain" description="HTH araC/xylS-type" evidence="4">
    <location>
        <begin position="204"/>
        <end position="302"/>
    </location>
</feature>
<evidence type="ECO:0000256" key="1">
    <source>
        <dbReference type="ARBA" id="ARBA00023015"/>
    </source>
</evidence>
<dbReference type="InterPro" id="IPR037923">
    <property type="entry name" value="HTH-like"/>
</dbReference>
<dbReference type="Pfam" id="PF02311">
    <property type="entry name" value="AraC_binding"/>
    <property type="match status" value="1"/>
</dbReference>
<gene>
    <name evidence="5" type="ORF">DQQ01_08860</name>
</gene>
<dbReference type="CDD" id="cd02209">
    <property type="entry name" value="cupin_XRE_C"/>
    <property type="match status" value="1"/>
</dbReference>
<reference evidence="6" key="1">
    <citation type="submission" date="2018-06" db="EMBL/GenBank/DDBJ databases">
        <title>Description of Blautia argi sp. nov., a new anaerobic isolated from dog feces.</title>
        <authorList>
            <person name="Chang Y.-H."/>
            <person name="Paek J."/>
            <person name="Shin Y."/>
        </authorList>
    </citation>
    <scope>NUCLEOTIDE SEQUENCE [LARGE SCALE GENOMIC DNA]</scope>
    <source>
        <strain evidence="6">KCTC 15426</strain>
    </source>
</reference>
<proteinExistence type="predicted"/>
<dbReference type="SUPFAM" id="SSF51215">
    <property type="entry name" value="Regulatory protein AraC"/>
    <property type="match status" value="1"/>
</dbReference>
<evidence type="ECO:0000256" key="2">
    <source>
        <dbReference type="ARBA" id="ARBA00023125"/>
    </source>
</evidence>
<dbReference type="GO" id="GO:0043565">
    <property type="term" value="F:sequence-specific DNA binding"/>
    <property type="evidence" value="ECO:0007669"/>
    <property type="project" value="InterPro"/>
</dbReference>
<dbReference type="InterPro" id="IPR014710">
    <property type="entry name" value="RmlC-like_jellyroll"/>
</dbReference>
<dbReference type="AlphaFoldDB" id="A0A2Z4UBP2"/>
<evidence type="ECO:0000256" key="3">
    <source>
        <dbReference type="ARBA" id="ARBA00023163"/>
    </source>
</evidence>
<dbReference type="Pfam" id="PF12833">
    <property type="entry name" value="HTH_18"/>
    <property type="match status" value="1"/>
</dbReference>
<dbReference type="PANTHER" id="PTHR43280">
    <property type="entry name" value="ARAC-FAMILY TRANSCRIPTIONAL REGULATOR"/>
    <property type="match status" value="1"/>
</dbReference>
<dbReference type="Gene3D" id="1.10.10.60">
    <property type="entry name" value="Homeodomain-like"/>
    <property type="match status" value="2"/>
</dbReference>
<protein>
    <recommendedName>
        <fullName evidence="4">HTH araC/xylS-type domain-containing protein</fullName>
    </recommendedName>
</protein>
<dbReference type="InterPro" id="IPR018060">
    <property type="entry name" value="HTH_AraC"/>
</dbReference>
<dbReference type="Proteomes" id="UP000250003">
    <property type="component" value="Chromosome"/>
</dbReference>
<name>A0A2Z4UBP2_9FIRM</name>
<dbReference type="Gene3D" id="2.60.120.10">
    <property type="entry name" value="Jelly Rolls"/>
    <property type="match status" value="1"/>
</dbReference>
<evidence type="ECO:0000313" key="5">
    <source>
        <dbReference type="EMBL" id="AWY98239.1"/>
    </source>
</evidence>
<dbReference type="SUPFAM" id="SSF46689">
    <property type="entry name" value="Homeodomain-like"/>
    <property type="match status" value="2"/>
</dbReference>
<dbReference type="PROSITE" id="PS00041">
    <property type="entry name" value="HTH_ARAC_FAMILY_1"/>
    <property type="match status" value="1"/>
</dbReference>
<keyword evidence="3" id="KW-0804">Transcription</keyword>
<dbReference type="InterPro" id="IPR018062">
    <property type="entry name" value="HTH_AraC-typ_CS"/>
</dbReference>
<organism evidence="5 6">
    <name type="scientific">Blautia argi</name>
    <dbReference type="NCBI Taxonomy" id="1912897"/>
    <lineage>
        <taxon>Bacteria</taxon>
        <taxon>Bacillati</taxon>
        <taxon>Bacillota</taxon>
        <taxon>Clostridia</taxon>
        <taxon>Lachnospirales</taxon>
        <taxon>Lachnospiraceae</taxon>
        <taxon>Blautia</taxon>
    </lineage>
</organism>
<dbReference type="GO" id="GO:0003700">
    <property type="term" value="F:DNA-binding transcription factor activity"/>
    <property type="evidence" value="ECO:0007669"/>
    <property type="project" value="InterPro"/>
</dbReference>
<sequence>MDGGINMKKRTVPINETKKELVEHSTFFFPLTVSHDDLFSFEEKCIRCHWHDDLEIGIVKQGIVEYQIAETSYFLYPGDAITINSDIPHSAFPVQNSRAIIDTIILQPMFLYDIPGNDLDRTCFHPFLYNTNIPCVPLFQKNSSDKLLIEKLEEIIRLFDSKSDFFQLKIKSLILDYFYMILLNNKNKLKLFSPSNQEHLRKLRIMLDYLHEHYQKPFSLNELAKHTAMSKETCCRIFKHMTGVTISQYLTDYRITQSLKYLCDGNYSIANVSALCGFSSQSRYAKAFRLKIGCNPGKYLHSDFNIIKNHCNSEPCIDFVSVLLKIYAGRFTVIRNDFSSLVSARIFPL</sequence>